<comment type="caution">
    <text evidence="2">The sequence shown here is derived from an EMBL/GenBank/DDBJ whole genome shotgun (WGS) entry which is preliminary data.</text>
</comment>
<dbReference type="InterPro" id="IPR010036">
    <property type="entry name" value="MDP_1_eu_arc"/>
</dbReference>
<reference evidence="2" key="1">
    <citation type="submission" date="2020-06" db="EMBL/GenBank/DDBJ databases">
        <authorList>
            <consortium name="Plant Systems Biology data submission"/>
        </authorList>
    </citation>
    <scope>NUCLEOTIDE SEQUENCE</scope>
    <source>
        <strain evidence="2">D6</strain>
    </source>
</reference>
<dbReference type="NCBIfam" id="TIGR01681">
    <property type="entry name" value="HAD-SF-IIIC"/>
    <property type="match status" value="1"/>
</dbReference>
<dbReference type="SFLD" id="SFLDG01129">
    <property type="entry name" value="C1.5:_HAD__Beta-PGM__Phosphata"/>
    <property type="match status" value="1"/>
</dbReference>
<dbReference type="InterPro" id="IPR036412">
    <property type="entry name" value="HAD-like_sf"/>
</dbReference>
<evidence type="ECO:0000313" key="3">
    <source>
        <dbReference type="Proteomes" id="UP001153069"/>
    </source>
</evidence>
<feature type="chain" id="PRO_5040397838" evidence="1">
    <location>
        <begin position="24"/>
        <end position="288"/>
    </location>
</feature>
<dbReference type="AlphaFoldDB" id="A0A9N8HM59"/>
<dbReference type="PANTHER" id="PTHR17901">
    <property type="entry name" value="MAGNESIUM-DEPENDENT PHOSPHATASE 1 MDP1"/>
    <property type="match status" value="1"/>
</dbReference>
<dbReference type="SFLD" id="SFLDS00003">
    <property type="entry name" value="Haloacid_Dehalogenase"/>
    <property type="match status" value="1"/>
</dbReference>
<feature type="signal peptide" evidence="1">
    <location>
        <begin position="1"/>
        <end position="23"/>
    </location>
</feature>
<gene>
    <name evidence="2" type="ORF">SEMRO_880_G215060.1</name>
</gene>
<keyword evidence="3" id="KW-1185">Reference proteome</keyword>
<accession>A0A9N8HM59</accession>
<protein>
    <submittedName>
        <fullName evidence="2">Magnesium-dependent phosphatase 1</fullName>
    </submittedName>
</protein>
<dbReference type="Pfam" id="PF12689">
    <property type="entry name" value="Acid_PPase"/>
    <property type="match status" value="1"/>
</dbReference>
<dbReference type="NCBIfam" id="TIGR01685">
    <property type="entry name" value="MDP-1"/>
    <property type="match status" value="1"/>
</dbReference>
<evidence type="ECO:0000256" key="1">
    <source>
        <dbReference type="SAM" id="SignalP"/>
    </source>
</evidence>
<dbReference type="GO" id="GO:0003993">
    <property type="term" value="F:acid phosphatase activity"/>
    <property type="evidence" value="ECO:0007669"/>
    <property type="project" value="TreeGrafter"/>
</dbReference>
<keyword evidence="1" id="KW-0732">Signal</keyword>
<dbReference type="SFLD" id="SFLDG01131">
    <property type="entry name" value="C1.5.2:_MDP_Like"/>
    <property type="match status" value="1"/>
</dbReference>
<dbReference type="SUPFAM" id="SSF56784">
    <property type="entry name" value="HAD-like"/>
    <property type="match status" value="1"/>
</dbReference>
<dbReference type="InterPro" id="IPR010033">
    <property type="entry name" value="HAD_SF_ppase_IIIC"/>
</dbReference>
<organism evidence="2 3">
    <name type="scientific">Seminavis robusta</name>
    <dbReference type="NCBI Taxonomy" id="568900"/>
    <lineage>
        <taxon>Eukaryota</taxon>
        <taxon>Sar</taxon>
        <taxon>Stramenopiles</taxon>
        <taxon>Ochrophyta</taxon>
        <taxon>Bacillariophyta</taxon>
        <taxon>Bacillariophyceae</taxon>
        <taxon>Bacillariophycidae</taxon>
        <taxon>Naviculales</taxon>
        <taxon>Naviculaceae</taxon>
        <taxon>Seminavis</taxon>
    </lineage>
</organism>
<dbReference type="Gene3D" id="3.40.50.1000">
    <property type="entry name" value="HAD superfamily/HAD-like"/>
    <property type="match status" value="1"/>
</dbReference>
<proteinExistence type="predicted"/>
<dbReference type="InterPro" id="IPR023214">
    <property type="entry name" value="HAD_sf"/>
</dbReference>
<dbReference type="PANTHER" id="PTHR17901:SF14">
    <property type="entry name" value="MAGNESIUM-DEPENDENT PHOSPHATASE 1"/>
    <property type="match status" value="1"/>
</dbReference>
<dbReference type="OrthoDB" id="2865258at2759"/>
<sequence>MIALTKLLCWLTVFSICWERGTCFLANPHRKSSHRTNGNWVPRASLVLWSSSQSGTDDGSTKDPTTRLPSVIIFDLDGCLWRPEMYELLYFSGGAGAPFTKSPDYDTDGTLLTTKGEPVRLLGQVRQVMQELYSNPKWKNTQVGISSRTDQPDWARELLQKFTIETTTTTNNDKGSYFAMEQVFQKGPIEIQSDSKVRHFERIAAQTGVPMSDILFFDNERGNCREVAKLGVVVGYAPDGVTQQIWDASLQAFPDASGKVVGIDIYSYDSLEGANLFYDGEDYKKTEW</sequence>
<name>A0A9N8HM59_9STRA</name>
<dbReference type="Proteomes" id="UP001153069">
    <property type="component" value="Unassembled WGS sequence"/>
</dbReference>
<evidence type="ECO:0000313" key="2">
    <source>
        <dbReference type="EMBL" id="CAB9517782.1"/>
    </source>
</evidence>
<dbReference type="EMBL" id="CAICTM010000879">
    <property type="protein sequence ID" value="CAB9517782.1"/>
    <property type="molecule type" value="Genomic_DNA"/>
</dbReference>